<dbReference type="GO" id="GO:0006004">
    <property type="term" value="P:fucose metabolic process"/>
    <property type="evidence" value="ECO:0007669"/>
    <property type="project" value="TreeGrafter"/>
</dbReference>
<dbReference type="GO" id="GO:0004560">
    <property type="term" value="F:alpha-L-fucosidase activity"/>
    <property type="evidence" value="ECO:0007669"/>
    <property type="project" value="InterPro"/>
</dbReference>
<evidence type="ECO:0000313" key="7">
    <source>
        <dbReference type="EMBL" id="GET32307.1"/>
    </source>
</evidence>
<dbReference type="Pfam" id="PF00754">
    <property type="entry name" value="F5_F8_type_C"/>
    <property type="match status" value="1"/>
</dbReference>
<dbReference type="FunFam" id="3.20.20.80:FF:000052">
    <property type="entry name" value="Putative alpha-L-fucosidase 1"/>
    <property type="match status" value="1"/>
</dbReference>
<dbReference type="InterPro" id="IPR057739">
    <property type="entry name" value="Glyco_hydro_29_N"/>
</dbReference>
<dbReference type="InterPro" id="IPR000421">
    <property type="entry name" value="FA58C"/>
</dbReference>
<dbReference type="PANTHER" id="PTHR10030">
    <property type="entry name" value="ALPHA-L-FUCOSIDASE"/>
    <property type="match status" value="1"/>
</dbReference>
<dbReference type="PANTHER" id="PTHR10030:SF37">
    <property type="entry name" value="ALPHA-L-FUCOSIDASE-RELATED"/>
    <property type="match status" value="1"/>
</dbReference>
<accession>A0A5M4AXX0</accession>
<dbReference type="SMART" id="SM00812">
    <property type="entry name" value="Alpha_L_fucos"/>
    <property type="match status" value="1"/>
</dbReference>
<evidence type="ECO:0000256" key="4">
    <source>
        <dbReference type="ARBA" id="ARBA00022801"/>
    </source>
</evidence>
<reference evidence="7 8" key="1">
    <citation type="submission" date="2019-10" db="EMBL/GenBank/DDBJ databases">
        <title>Prolixibacter strains distinguished by the presence of nitrate reductase genes were adept at nitrate-dependent anaerobic corrosion of metallic iron and carbon steel.</title>
        <authorList>
            <person name="Iino T."/>
            <person name="Shono N."/>
            <person name="Ito K."/>
            <person name="Nakamura R."/>
            <person name="Sueoka K."/>
            <person name="Harayama S."/>
            <person name="Ohkuma M."/>
        </authorList>
    </citation>
    <scope>NUCLEOTIDE SEQUENCE [LARGE SCALE GENOMIC DNA]</scope>
    <source>
        <strain evidence="7 8">JCM 13498</strain>
    </source>
</reference>
<evidence type="ECO:0000256" key="3">
    <source>
        <dbReference type="ARBA" id="ARBA00022729"/>
    </source>
</evidence>
<keyword evidence="5" id="KW-0326">Glycosidase</keyword>
<sequence length="451" mass="50779">MEMYAFLHFTTNTFTDKEWGYGDEPESVFNPTDFDADQIIGTLSAAGFKGAILTAKHHDGFCLWPSAYTEHSVKNSPWENGEGDVVKEISDACRTYQLKFGVYLSPWDRNYAGYGQPEYITYYRNQLKELLTNYGNVFEVWWDGANGGDGYYGGARETRTIDRSSYYQWDNLIPLVRELQPGACIFSDAGPDIRWVGNEHGFAQDSCWATYTPLPAKGETKAVAGTTQWQIGETGTQNGKFWMPAEADVSIRPGWFYHPSENDKVKSLKELVEIYFHSVGNGASLNLNIPPDRRGRINPVDSVRLMEFHAWLQEAFDDNLLERAHVTASSIRGGSDKYAAGNIIDDDPETYWATNDGEKGGTVIFQLPGEETFNCFMVQEYIPLGQRVTNFSVDVWQNGEWRPIAKGNTIGYKKLLRFPMVTANKVRLNIEQAMACPVISAAGLFLLPEVQ</sequence>
<proteinExistence type="inferred from homology"/>
<dbReference type="AlphaFoldDB" id="A0A5M4AXX0"/>
<dbReference type="Gene3D" id="3.20.20.80">
    <property type="entry name" value="Glycosidases"/>
    <property type="match status" value="1"/>
</dbReference>
<dbReference type="SUPFAM" id="SSF51445">
    <property type="entry name" value="(Trans)glycosidases"/>
    <property type="match status" value="1"/>
</dbReference>
<dbReference type="GO" id="GO:0005764">
    <property type="term" value="C:lysosome"/>
    <property type="evidence" value="ECO:0007669"/>
    <property type="project" value="TreeGrafter"/>
</dbReference>
<dbReference type="EMBL" id="BLAX01000001">
    <property type="protein sequence ID" value="GET32307.1"/>
    <property type="molecule type" value="Genomic_DNA"/>
</dbReference>
<dbReference type="InterPro" id="IPR017853">
    <property type="entry name" value="GH"/>
</dbReference>
<dbReference type="InterPro" id="IPR000933">
    <property type="entry name" value="Glyco_hydro_29"/>
</dbReference>
<dbReference type="SUPFAM" id="SSF49785">
    <property type="entry name" value="Galactose-binding domain-like"/>
    <property type="match status" value="1"/>
</dbReference>
<keyword evidence="4" id="KW-0378">Hydrolase</keyword>
<dbReference type="InterPro" id="IPR008979">
    <property type="entry name" value="Galactose-bd-like_sf"/>
</dbReference>
<evidence type="ECO:0000313" key="8">
    <source>
        <dbReference type="Proteomes" id="UP000391834"/>
    </source>
</evidence>
<dbReference type="Proteomes" id="UP000391834">
    <property type="component" value="Unassembled WGS sequence"/>
</dbReference>
<comment type="caution">
    <text evidence="7">The sequence shown here is derived from an EMBL/GenBank/DDBJ whole genome shotgun (WGS) entry which is preliminary data.</text>
</comment>
<name>A0A5M4AXX0_9BACT</name>
<dbReference type="Gene3D" id="2.60.120.260">
    <property type="entry name" value="Galactose-binding domain-like"/>
    <property type="match status" value="1"/>
</dbReference>
<comment type="similarity">
    <text evidence="1">Belongs to the glycosyl hydrolase 29 family.</text>
</comment>
<dbReference type="PROSITE" id="PS50022">
    <property type="entry name" value="FA58C_3"/>
    <property type="match status" value="1"/>
</dbReference>
<evidence type="ECO:0000259" key="6">
    <source>
        <dbReference type="PROSITE" id="PS50022"/>
    </source>
</evidence>
<dbReference type="Pfam" id="PF01120">
    <property type="entry name" value="Alpha_L_fucos"/>
    <property type="match status" value="1"/>
</dbReference>
<keyword evidence="8" id="KW-1185">Reference proteome</keyword>
<protein>
    <recommendedName>
        <fullName evidence="2">alpha-L-fucosidase</fullName>
        <ecNumber evidence="2">3.2.1.51</ecNumber>
    </recommendedName>
</protein>
<evidence type="ECO:0000256" key="2">
    <source>
        <dbReference type="ARBA" id="ARBA00012662"/>
    </source>
</evidence>
<dbReference type="EC" id="3.2.1.51" evidence="2"/>
<dbReference type="GO" id="GO:0016139">
    <property type="term" value="P:glycoside catabolic process"/>
    <property type="evidence" value="ECO:0007669"/>
    <property type="project" value="TreeGrafter"/>
</dbReference>
<evidence type="ECO:0000256" key="5">
    <source>
        <dbReference type="ARBA" id="ARBA00023295"/>
    </source>
</evidence>
<gene>
    <name evidence="7" type="ORF">PbJCM13498_11700</name>
</gene>
<organism evidence="7 8">
    <name type="scientific">Prolixibacter bellariivorans</name>
    <dbReference type="NCBI Taxonomy" id="314319"/>
    <lineage>
        <taxon>Bacteria</taxon>
        <taxon>Pseudomonadati</taxon>
        <taxon>Bacteroidota</taxon>
        <taxon>Bacteroidia</taxon>
        <taxon>Marinilabiliales</taxon>
        <taxon>Prolixibacteraceae</taxon>
        <taxon>Prolixibacter</taxon>
    </lineage>
</organism>
<keyword evidence="3" id="KW-0732">Signal</keyword>
<feature type="domain" description="F5/8 type C" evidence="6">
    <location>
        <begin position="309"/>
        <end position="428"/>
    </location>
</feature>
<evidence type="ECO:0000256" key="1">
    <source>
        <dbReference type="ARBA" id="ARBA00007951"/>
    </source>
</evidence>